<name>A0A166DL19_9AGAM</name>
<sequence length="121" mass="12620">QYALSHGQPINSVLDGVLPLHAACSGGNDLVVKLLIEQGADVNAARLPRRYSAHPHSRTHNPSSSNAAAVPTIGASGATPLHFAAANGHTHVVRLLLLHGAHADRRDKHGVTPEMVARDSG</sequence>
<protein>
    <submittedName>
        <fullName evidence="4">Ankyrin</fullName>
    </submittedName>
</protein>
<dbReference type="InterPro" id="IPR036770">
    <property type="entry name" value="Ankyrin_rpt-contain_sf"/>
</dbReference>
<dbReference type="Proteomes" id="UP000076532">
    <property type="component" value="Unassembled WGS sequence"/>
</dbReference>
<dbReference type="STRING" id="436010.A0A166DL19"/>
<dbReference type="OrthoDB" id="194358at2759"/>
<feature type="non-terminal residue" evidence="4">
    <location>
        <position position="1"/>
    </location>
</feature>
<evidence type="ECO:0000256" key="2">
    <source>
        <dbReference type="ARBA" id="ARBA00023043"/>
    </source>
</evidence>
<dbReference type="SMART" id="SM00248">
    <property type="entry name" value="ANK"/>
    <property type="match status" value="2"/>
</dbReference>
<dbReference type="PANTHER" id="PTHR24173">
    <property type="entry name" value="ANKYRIN REPEAT CONTAINING"/>
    <property type="match status" value="1"/>
</dbReference>
<keyword evidence="2 3" id="KW-0040">ANK repeat</keyword>
<accession>A0A166DL19</accession>
<dbReference type="Pfam" id="PF00023">
    <property type="entry name" value="Ank"/>
    <property type="match status" value="2"/>
</dbReference>
<proteinExistence type="predicted"/>
<organism evidence="4 5">
    <name type="scientific">Athelia psychrophila</name>
    <dbReference type="NCBI Taxonomy" id="1759441"/>
    <lineage>
        <taxon>Eukaryota</taxon>
        <taxon>Fungi</taxon>
        <taxon>Dikarya</taxon>
        <taxon>Basidiomycota</taxon>
        <taxon>Agaricomycotina</taxon>
        <taxon>Agaricomycetes</taxon>
        <taxon>Agaricomycetidae</taxon>
        <taxon>Atheliales</taxon>
        <taxon>Atheliaceae</taxon>
        <taxon>Athelia</taxon>
    </lineage>
</organism>
<reference evidence="4 5" key="1">
    <citation type="journal article" date="2016" name="Mol. Biol. Evol.">
        <title>Comparative Genomics of Early-Diverging Mushroom-Forming Fungi Provides Insights into the Origins of Lignocellulose Decay Capabilities.</title>
        <authorList>
            <person name="Nagy L.G."/>
            <person name="Riley R."/>
            <person name="Tritt A."/>
            <person name="Adam C."/>
            <person name="Daum C."/>
            <person name="Floudas D."/>
            <person name="Sun H."/>
            <person name="Yadav J.S."/>
            <person name="Pangilinan J."/>
            <person name="Larsson K.H."/>
            <person name="Matsuura K."/>
            <person name="Barry K."/>
            <person name="Labutti K."/>
            <person name="Kuo R."/>
            <person name="Ohm R.A."/>
            <person name="Bhattacharya S.S."/>
            <person name="Shirouzu T."/>
            <person name="Yoshinaga Y."/>
            <person name="Martin F.M."/>
            <person name="Grigoriev I.V."/>
            <person name="Hibbett D.S."/>
        </authorList>
    </citation>
    <scope>NUCLEOTIDE SEQUENCE [LARGE SCALE GENOMIC DNA]</scope>
    <source>
        <strain evidence="4 5">CBS 109695</strain>
    </source>
</reference>
<keyword evidence="5" id="KW-1185">Reference proteome</keyword>
<dbReference type="PROSITE" id="PS50297">
    <property type="entry name" value="ANK_REP_REGION"/>
    <property type="match status" value="2"/>
</dbReference>
<evidence type="ECO:0000256" key="3">
    <source>
        <dbReference type="PROSITE-ProRule" id="PRU00023"/>
    </source>
</evidence>
<evidence type="ECO:0000313" key="4">
    <source>
        <dbReference type="EMBL" id="KZP14831.1"/>
    </source>
</evidence>
<dbReference type="PANTHER" id="PTHR24173:SF83">
    <property type="entry name" value="SOCS BOX DOMAIN-CONTAINING PROTEIN"/>
    <property type="match status" value="1"/>
</dbReference>
<feature type="repeat" description="ANK" evidence="3">
    <location>
        <begin position="76"/>
        <end position="108"/>
    </location>
</feature>
<dbReference type="SUPFAM" id="SSF48403">
    <property type="entry name" value="Ankyrin repeat"/>
    <property type="match status" value="1"/>
</dbReference>
<dbReference type="EMBL" id="KV417612">
    <property type="protein sequence ID" value="KZP14831.1"/>
    <property type="molecule type" value="Genomic_DNA"/>
</dbReference>
<evidence type="ECO:0000313" key="5">
    <source>
        <dbReference type="Proteomes" id="UP000076532"/>
    </source>
</evidence>
<feature type="repeat" description="ANK" evidence="3">
    <location>
        <begin position="15"/>
        <end position="47"/>
    </location>
</feature>
<dbReference type="InterPro" id="IPR002110">
    <property type="entry name" value="Ankyrin_rpt"/>
</dbReference>
<dbReference type="AlphaFoldDB" id="A0A166DL19"/>
<evidence type="ECO:0000256" key="1">
    <source>
        <dbReference type="ARBA" id="ARBA00022737"/>
    </source>
</evidence>
<dbReference type="Gene3D" id="1.25.40.20">
    <property type="entry name" value="Ankyrin repeat-containing domain"/>
    <property type="match status" value="1"/>
</dbReference>
<gene>
    <name evidence="4" type="ORF">FIBSPDRAFT_669638</name>
</gene>
<dbReference type="PROSITE" id="PS50088">
    <property type="entry name" value="ANK_REPEAT"/>
    <property type="match status" value="2"/>
</dbReference>
<keyword evidence="1" id="KW-0677">Repeat</keyword>
<feature type="non-terminal residue" evidence="4">
    <location>
        <position position="121"/>
    </location>
</feature>